<sequence>MLGILTLLFGLILVGVGYEDGPKQVSGGTQGTITIERCGMDAIGDDVECSGTFRSDDGKLRSHVEDFEPGEEADKGEKFQVVGDSTGYFNRGTFASFYVEAVKVWCVAAAMFGVATFPLSAAFRRNGRPMRRGTFITGLSLLFGGLLGCGVCVLVNAVLI</sequence>
<proteinExistence type="predicted"/>
<feature type="transmembrane region" description="Helical" evidence="1">
    <location>
        <begin position="102"/>
        <end position="123"/>
    </location>
</feature>
<organism evidence="2">
    <name type="scientific">Streptomyces sp. R28</name>
    <dbReference type="NCBI Taxonomy" id="3238628"/>
    <lineage>
        <taxon>Bacteria</taxon>
        <taxon>Bacillati</taxon>
        <taxon>Actinomycetota</taxon>
        <taxon>Actinomycetes</taxon>
        <taxon>Kitasatosporales</taxon>
        <taxon>Streptomycetaceae</taxon>
        <taxon>Streptomyces</taxon>
    </lineage>
</organism>
<accession>A0AB39Q5F7</accession>
<keyword evidence="1" id="KW-0472">Membrane</keyword>
<reference evidence="2" key="1">
    <citation type="submission" date="2024-07" db="EMBL/GenBank/DDBJ databases">
        <authorList>
            <person name="Yu S.T."/>
        </authorList>
    </citation>
    <scope>NUCLEOTIDE SEQUENCE</scope>
    <source>
        <strain evidence="2">R28</strain>
    </source>
</reference>
<feature type="transmembrane region" description="Helical" evidence="1">
    <location>
        <begin position="135"/>
        <end position="159"/>
    </location>
</feature>
<keyword evidence="1" id="KW-1133">Transmembrane helix</keyword>
<gene>
    <name evidence="2" type="ORF">AB5J49_34400</name>
</gene>
<dbReference type="RefSeq" id="WP_369172753.1">
    <property type="nucleotide sequence ID" value="NZ_CP163439.1"/>
</dbReference>
<evidence type="ECO:0000256" key="1">
    <source>
        <dbReference type="SAM" id="Phobius"/>
    </source>
</evidence>
<evidence type="ECO:0000313" key="2">
    <source>
        <dbReference type="EMBL" id="XDQ38041.1"/>
    </source>
</evidence>
<dbReference type="AlphaFoldDB" id="A0AB39Q5F7"/>
<keyword evidence="1" id="KW-0812">Transmembrane</keyword>
<name>A0AB39Q5F7_9ACTN</name>
<dbReference type="EMBL" id="CP163439">
    <property type="protein sequence ID" value="XDQ38041.1"/>
    <property type="molecule type" value="Genomic_DNA"/>
</dbReference>
<protein>
    <submittedName>
        <fullName evidence="2">Uncharacterized protein</fullName>
    </submittedName>
</protein>